<dbReference type="OrthoDB" id="2585179at2759"/>
<protein>
    <submittedName>
        <fullName evidence="1">Uncharacterized protein</fullName>
    </submittedName>
</protein>
<dbReference type="EMBL" id="KL142370">
    <property type="protein sequence ID" value="KDR82032.1"/>
    <property type="molecule type" value="Genomic_DNA"/>
</dbReference>
<proteinExistence type="predicted"/>
<reference evidence="2" key="1">
    <citation type="journal article" date="2014" name="Proc. Natl. Acad. Sci. U.S.A.">
        <title>Extensive sampling of basidiomycete genomes demonstrates inadequacy of the white-rot/brown-rot paradigm for wood decay fungi.</title>
        <authorList>
            <person name="Riley R."/>
            <person name="Salamov A.A."/>
            <person name="Brown D.W."/>
            <person name="Nagy L.G."/>
            <person name="Floudas D."/>
            <person name="Held B.W."/>
            <person name="Levasseur A."/>
            <person name="Lombard V."/>
            <person name="Morin E."/>
            <person name="Otillar R."/>
            <person name="Lindquist E.A."/>
            <person name="Sun H."/>
            <person name="LaButti K.M."/>
            <person name="Schmutz J."/>
            <person name="Jabbour D."/>
            <person name="Luo H."/>
            <person name="Baker S.E."/>
            <person name="Pisabarro A.G."/>
            <person name="Walton J.D."/>
            <person name="Blanchette R.A."/>
            <person name="Henrissat B."/>
            <person name="Martin F."/>
            <person name="Cullen D."/>
            <person name="Hibbett D.S."/>
            <person name="Grigoriev I.V."/>
        </authorList>
    </citation>
    <scope>NUCLEOTIDE SEQUENCE [LARGE SCALE GENOMIC DNA]</scope>
    <source>
        <strain evidence="2">CBS 339.88</strain>
    </source>
</reference>
<gene>
    <name evidence="1" type="ORF">GALMADRAFT_240468</name>
</gene>
<dbReference type="Proteomes" id="UP000027222">
    <property type="component" value="Unassembled WGS sequence"/>
</dbReference>
<sequence length="91" mass="10078">MNHDANSYIAVTFSPASPFLDSPSSLGEMYPGLFYHGQVGELSDVHLYSMPNENWMDARDEVLGGLNGHDGVLDVEEQIPRQRVKRGGDEL</sequence>
<name>A0A067TI78_GALM3</name>
<organism evidence="1 2">
    <name type="scientific">Galerina marginata (strain CBS 339.88)</name>
    <dbReference type="NCBI Taxonomy" id="685588"/>
    <lineage>
        <taxon>Eukaryota</taxon>
        <taxon>Fungi</taxon>
        <taxon>Dikarya</taxon>
        <taxon>Basidiomycota</taxon>
        <taxon>Agaricomycotina</taxon>
        <taxon>Agaricomycetes</taxon>
        <taxon>Agaricomycetidae</taxon>
        <taxon>Agaricales</taxon>
        <taxon>Agaricineae</taxon>
        <taxon>Strophariaceae</taxon>
        <taxon>Galerina</taxon>
    </lineage>
</organism>
<evidence type="ECO:0000313" key="1">
    <source>
        <dbReference type="EMBL" id="KDR82032.1"/>
    </source>
</evidence>
<dbReference type="HOGENOM" id="CLU_162870_0_0_1"/>
<accession>A0A067TI78</accession>
<keyword evidence="2" id="KW-1185">Reference proteome</keyword>
<dbReference type="AlphaFoldDB" id="A0A067TI78"/>
<evidence type="ECO:0000313" key="2">
    <source>
        <dbReference type="Proteomes" id="UP000027222"/>
    </source>
</evidence>